<evidence type="ECO:0000256" key="1">
    <source>
        <dbReference type="SAM" id="MobiDB-lite"/>
    </source>
</evidence>
<gene>
    <name evidence="2" type="ORF">ECPE_LOCUS15781</name>
</gene>
<accession>A0A183B998</accession>
<reference evidence="2 3" key="2">
    <citation type="submission" date="2018-11" db="EMBL/GenBank/DDBJ databases">
        <authorList>
            <consortium name="Pathogen Informatics"/>
        </authorList>
    </citation>
    <scope>NUCLEOTIDE SEQUENCE [LARGE SCALE GENOMIC DNA]</scope>
    <source>
        <strain evidence="2 3">Egypt</strain>
    </source>
</reference>
<feature type="compositionally biased region" description="Polar residues" evidence="1">
    <location>
        <begin position="24"/>
        <end position="36"/>
    </location>
</feature>
<keyword evidence="3" id="KW-1185">Reference proteome</keyword>
<evidence type="ECO:0000313" key="2">
    <source>
        <dbReference type="EMBL" id="VDP93053.1"/>
    </source>
</evidence>
<organism evidence="4">
    <name type="scientific">Echinostoma caproni</name>
    <dbReference type="NCBI Taxonomy" id="27848"/>
    <lineage>
        <taxon>Eukaryota</taxon>
        <taxon>Metazoa</taxon>
        <taxon>Spiralia</taxon>
        <taxon>Lophotrochozoa</taxon>
        <taxon>Platyhelminthes</taxon>
        <taxon>Trematoda</taxon>
        <taxon>Digenea</taxon>
        <taxon>Plagiorchiida</taxon>
        <taxon>Echinostomata</taxon>
        <taxon>Echinostomatoidea</taxon>
        <taxon>Echinostomatidae</taxon>
        <taxon>Echinostoma</taxon>
    </lineage>
</organism>
<protein>
    <submittedName>
        <fullName evidence="4">Transposase</fullName>
    </submittedName>
</protein>
<evidence type="ECO:0000313" key="4">
    <source>
        <dbReference type="WBParaSite" id="ECPE_0001582301-mRNA-1"/>
    </source>
</evidence>
<name>A0A183B998_9TREM</name>
<dbReference type="Proteomes" id="UP000272942">
    <property type="component" value="Unassembled WGS sequence"/>
</dbReference>
<sequence length="84" mass="9000">MSGTRDYEALDVFVNDLDRAVNNPAGNTRTKSSLNEVETGKRTGLSKISFSPSYNDALNLCSTNRADAWITRDPGSQTKSGSGA</sequence>
<dbReference type="AlphaFoldDB" id="A0A183B998"/>
<dbReference type="EMBL" id="UZAN01061724">
    <property type="protein sequence ID" value="VDP93053.1"/>
    <property type="molecule type" value="Genomic_DNA"/>
</dbReference>
<proteinExistence type="predicted"/>
<dbReference type="WBParaSite" id="ECPE_0001582301-mRNA-1">
    <property type="protein sequence ID" value="ECPE_0001582301-mRNA-1"/>
    <property type="gene ID" value="ECPE_0001582301"/>
</dbReference>
<evidence type="ECO:0000313" key="3">
    <source>
        <dbReference type="Proteomes" id="UP000272942"/>
    </source>
</evidence>
<feature type="region of interest" description="Disordered" evidence="1">
    <location>
        <begin position="21"/>
        <end position="40"/>
    </location>
</feature>
<reference evidence="4" key="1">
    <citation type="submission" date="2016-06" db="UniProtKB">
        <authorList>
            <consortium name="WormBaseParasite"/>
        </authorList>
    </citation>
    <scope>IDENTIFICATION</scope>
</reference>